<dbReference type="InterPro" id="IPR036259">
    <property type="entry name" value="MFS_trans_sf"/>
</dbReference>
<feature type="compositionally biased region" description="Basic residues" evidence="1">
    <location>
        <begin position="119"/>
        <end position="128"/>
    </location>
</feature>
<dbReference type="AlphaFoldDB" id="A0A6G0ZA94"/>
<dbReference type="Gene3D" id="1.20.1250.20">
    <property type="entry name" value="MFS general substrate transporter like domains"/>
    <property type="match status" value="1"/>
</dbReference>
<feature type="transmembrane region" description="Helical" evidence="2">
    <location>
        <begin position="84"/>
        <end position="103"/>
    </location>
</feature>
<protein>
    <submittedName>
        <fullName evidence="3">Facilitated trehalose transporter Tret1-2</fullName>
    </submittedName>
</protein>
<dbReference type="GO" id="GO:0022857">
    <property type="term" value="F:transmembrane transporter activity"/>
    <property type="evidence" value="ECO:0007669"/>
    <property type="project" value="TreeGrafter"/>
</dbReference>
<comment type="caution">
    <text evidence="3">The sequence shown here is derived from an EMBL/GenBank/DDBJ whole genome shotgun (WGS) entry which is preliminary data.</text>
</comment>
<keyword evidence="4" id="KW-1185">Reference proteome</keyword>
<feature type="transmembrane region" description="Helical" evidence="2">
    <location>
        <begin position="29"/>
        <end position="47"/>
    </location>
</feature>
<name>A0A6G0ZA94_APHCR</name>
<keyword evidence="2" id="KW-0472">Membrane</keyword>
<evidence type="ECO:0000256" key="2">
    <source>
        <dbReference type="SAM" id="Phobius"/>
    </source>
</evidence>
<dbReference type="OrthoDB" id="6612291at2759"/>
<sequence>MSEVIFTFTSSQLVDRAGRREHGIDVSSFNLIPLISLSVYISAFALGFGPIPDICVMCILASLIEFCVLKTYQTLLNYCDHSITFSIFAGFCILGTTFVWFVVPETKNKSPSKTSFPARKSRKLTNRKTQRDRSPPLKFKSSVWI</sequence>
<gene>
    <name evidence="3" type="ORF">FWK35_00008341</name>
</gene>
<evidence type="ECO:0000313" key="3">
    <source>
        <dbReference type="EMBL" id="KAF0767449.1"/>
    </source>
</evidence>
<dbReference type="GO" id="GO:0016020">
    <property type="term" value="C:membrane"/>
    <property type="evidence" value="ECO:0007669"/>
    <property type="project" value="TreeGrafter"/>
</dbReference>
<dbReference type="PANTHER" id="PTHR48021:SF1">
    <property type="entry name" value="GH07001P-RELATED"/>
    <property type="match status" value="1"/>
</dbReference>
<dbReference type="SUPFAM" id="SSF103473">
    <property type="entry name" value="MFS general substrate transporter"/>
    <property type="match status" value="1"/>
</dbReference>
<reference evidence="3 4" key="1">
    <citation type="submission" date="2019-08" db="EMBL/GenBank/DDBJ databases">
        <title>Whole genome of Aphis craccivora.</title>
        <authorList>
            <person name="Voronova N.V."/>
            <person name="Shulinski R.S."/>
            <person name="Bandarenka Y.V."/>
            <person name="Zhorov D.G."/>
            <person name="Warner D."/>
        </authorList>
    </citation>
    <scope>NUCLEOTIDE SEQUENCE [LARGE SCALE GENOMIC DNA]</scope>
    <source>
        <strain evidence="3">180601</strain>
        <tissue evidence="3">Whole Body</tissue>
    </source>
</reference>
<organism evidence="3 4">
    <name type="scientific">Aphis craccivora</name>
    <name type="common">Cowpea aphid</name>
    <dbReference type="NCBI Taxonomy" id="307492"/>
    <lineage>
        <taxon>Eukaryota</taxon>
        <taxon>Metazoa</taxon>
        <taxon>Ecdysozoa</taxon>
        <taxon>Arthropoda</taxon>
        <taxon>Hexapoda</taxon>
        <taxon>Insecta</taxon>
        <taxon>Pterygota</taxon>
        <taxon>Neoptera</taxon>
        <taxon>Paraneoptera</taxon>
        <taxon>Hemiptera</taxon>
        <taxon>Sternorrhyncha</taxon>
        <taxon>Aphidomorpha</taxon>
        <taxon>Aphidoidea</taxon>
        <taxon>Aphididae</taxon>
        <taxon>Aphidini</taxon>
        <taxon>Aphis</taxon>
        <taxon>Aphis</taxon>
    </lineage>
</organism>
<dbReference type="PANTHER" id="PTHR48021">
    <property type="match status" value="1"/>
</dbReference>
<dbReference type="Proteomes" id="UP000478052">
    <property type="component" value="Unassembled WGS sequence"/>
</dbReference>
<proteinExistence type="predicted"/>
<dbReference type="EMBL" id="VUJU01000965">
    <property type="protein sequence ID" value="KAF0767449.1"/>
    <property type="molecule type" value="Genomic_DNA"/>
</dbReference>
<keyword evidence="2" id="KW-1133">Transmembrane helix</keyword>
<evidence type="ECO:0000313" key="4">
    <source>
        <dbReference type="Proteomes" id="UP000478052"/>
    </source>
</evidence>
<accession>A0A6G0ZA94</accession>
<feature type="region of interest" description="Disordered" evidence="1">
    <location>
        <begin position="107"/>
        <end position="145"/>
    </location>
</feature>
<keyword evidence="2" id="KW-0812">Transmembrane</keyword>
<dbReference type="InterPro" id="IPR050549">
    <property type="entry name" value="MFS_Trehalose_Transporter"/>
</dbReference>
<evidence type="ECO:0000256" key="1">
    <source>
        <dbReference type="SAM" id="MobiDB-lite"/>
    </source>
</evidence>